<dbReference type="InterPro" id="IPR051314">
    <property type="entry name" value="AAA_ATPase_RarA/MGS1/WRNIP1"/>
</dbReference>
<dbReference type="GO" id="GO:0000731">
    <property type="term" value="P:DNA synthesis involved in DNA repair"/>
    <property type="evidence" value="ECO:0007669"/>
    <property type="project" value="TreeGrafter"/>
</dbReference>
<gene>
    <name evidence="6" type="ORF">JVT61DRAFT_7784</name>
</gene>
<dbReference type="SUPFAM" id="SSF48019">
    <property type="entry name" value="post-AAA+ oligomerization domain-like"/>
    <property type="match status" value="1"/>
</dbReference>
<dbReference type="SUPFAM" id="SSF52540">
    <property type="entry name" value="P-loop containing nucleoside triphosphate hydrolases"/>
    <property type="match status" value="1"/>
</dbReference>
<proteinExistence type="predicted"/>
<accession>A0A8I2YI79</accession>
<dbReference type="Gene3D" id="1.10.8.60">
    <property type="match status" value="1"/>
</dbReference>
<keyword evidence="2" id="KW-0067">ATP-binding</keyword>
<evidence type="ECO:0000256" key="2">
    <source>
        <dbReference type="ARBA" id="ARBA00022840"/>
    </source>
</evidence>
<evidence type="ECO:0000313" key="6">
    <source>
        <dbReference type="EMBL" id="KAG6372344.1"/>
    </source>
</evidence>
<evidence type="ECO:0000313" key="7">
    <source>
        <dbReference type="Proteomes" id="UP000683000"/>
    </source>
</evidence>
<dbReference type="InterPro" id="IPR008921">
    <property type="entry name" value="DNA_pol3_clamp-load_cplx_C"/>
</dbReference>
<dbReference type="GO" id="GO:0008047">
    <property type="term" value="F:enzyme activator activity"/>
    <property type="evidence" value="ECO:0007669"/>
    <property type="project" value="TreeGrafter"/>
</dbReference>
<dbReference type="FunFam" id="1.20.272.10:FF:000001">
    <property type="entry name" value="Putative AAA family ATPase"/>
    <property type="match status" value="1"/>
</dbReference>
<evidence type="ECO:0000256" key="1">
    <source>
        <dbReference type="ARBA" id="ARBA00022741"/>
    </source>
</evidence>
<dbReference type="PANTHER" id="PTHR13779:SF7">
    <property type="entry name" value="ATPASE WRNIP1"/>
    <property type="match status" value="1"/>
</dbReference>
<evidence type="ECO:0000259" key="5">
    <source>
        <dbReference type="Pfam" id="PF16193"/>
    </source>
</evidence>
<dbReference type="GO" id="GO:0017116">
    <property type="term" value="F:single-stranded DNA helicase activity"/>
    <property type="evidence" value="ECO:0007669"/>
    <property type="project" value="TreeGrafter"/>
</dbReference>
<evidence type="ECO:0000259" key="4">
    <source>
        <dbReference type="Pfam" id="PF12002"/>
    </source>
</evidence>
<feature type="domain" description="AAA C-terminal" evidence="5">
    <location>
        <begin position="97"/>
        <end position="166"/>
    </location>
</feature>
<dbReference type="Pfam" id="PF16193">
    <property type="entry name" value="AAA_assoc_2"/>
    <property type="match status" value="1"/>
</dbReference>
<feature type="region of interest" description="Disordered" evidence="3">
    <location>
        <begin position="61"/>
        <end position="81"/>
    </location>
</feature>
<dbReference type="PANTHER" id="PTHR13779">
    <property type="entry name" value="WERNER HELICASE-INTERACTING PROTEIN 1 FAMILY MEMBER"/>
    <property type="match status" value="1"/>
</dbReference>
<organism evidence="6 7">
    <name type="scientific">Boletus reticuloceps</name>
    <dbReference type="NCBI Taxonomy" id="495285"/>
    <lineage>
        <taxon>Eukaryota</taxon>
        <taxon>Fungi</taxon>
        <taxon>Dikarya</taxon>
        <taxon>Basidiomycota</taxon>
        <taxon>Agaricomycotina</taxon>
        <taxon>Agaricomycetes</taxon>
        <taxon>Agaricomycetidae</taxon>
        <taxon>Boletales</taxon>
        <taxon>Boletineae</taxon>
        <taxon>Boletaceae</taxon>
        <taxon>Boletoideae</taxon>
        <taxon>Boletus</taxon>
    </lineage>
</organism>
<dbReference type="InterPro" id="IPR032423">
    <property type="entry name" value="AAA_assoc_2"/>
</dbReference>
<reference evidence="6" key="1">
    <citation type="submission" date="2021-03" db="EMBL/GenBank/DDBJ databases">
        <title>Evolutionary innovations through gain and loss of genes in the ectomycorrhizal Boletales.</title>
        <authorList>
            <person name="Wu G."/>
            <person name="Miyauchi S."/>
            <person name="Morin E."/>
            <person name="Yang Z.-L."/>
            <person name="Xu J."/>
            <person name="Martin F.M."/>
        </authorList>
    </citation>
    <scope>NUCLEOTIDE SEQUENCE</scope>
    <source>
        <strain evidence="6">BR01</strain>
    </source>
</reference>
<dbReference type="GO" id="GO:0006271">
    <property type="term" value="P:DNA strand elongation involved in DNA replication"/>
    <property type="evidence" value="ECO:0007669"/>
    <property type="project" value="UniProtKB-ARBA"/>
</dbReference>
<dbReference type="OrthoDB" id="10265467at2759"/>
<dbReference type="GO" id="GO:0005524">
    <property type="term" value="F:ATP binding"/>
    <property type="evidence" value="ECO:0007669"/>
    <property type="project" value="UniProtKB-KW"/>
</dbReference>
<feature type="domain" description="MgsA AAA+ ATPase C-terminal" evidence="4">
    <location>
        <begin position="167"/>
        <end position="315"/>
    </location>
</feature>
<dbReference type="Gene3D" id="1.20.272.10">
    <property type="match status" value="1"/>
</dbReference>
<dbReference type="EMBL" id="JAGFBS010000028">
    <property type="protein sequence ID" value="KAG6372344.1"/>
    <property type="molecule type" value="Genomic_DNA"/>
</dbReference>
<dbReference type="GO" id="GO:0003677">
    <property type="term" value="F:DNA binding"/>
    <property type="evidence" value="ECO:0007669"/>
    <property type="project" value="InterPro"/>
</dbReference>
<dbReference type="AlphaFoldDB" id="A0A8I2YI79"/>
<dbReference type="Proteomes" id="UP000683000">
    <property type="component" value="Unassembled WGS sequence"/>
</dbReference>
<comment type="caution">
    <text evidence="6">The sequence shown here is derived from an EMBL/GenBank/DDBJ whole genome shotgun (WGS) entry which is preliminary data.</text>
</comment>
<sequence>MTENTQMIGATTENPSFKLTGALMSRCRVFTLERLTDEDMRSIISRAVKCLSCTTESIASSASQQPSSSQGSDQLSVIQGSAESSDIEGQHPFCPQLTPRVIASLISLSAGDARTALSLLDLVFASKNSIQEDELLASLRQSVSCSYDRTGESHYDMISALHKSVRGSQGNAAMYWLARMLTAGEDPLFVARRMVVCASEDIGLADNHALPLAIATFHACQQVGMPECRINLAHLVAYLAEAPKSTRAYEAYNSAEVAAKVDVNVPVPMAMRNAPTSLMKELGYSEGYRYNPRYAHPIHNDYLPPAFREETFLKEPGDMSNKIWDEDGLVKWEQVCNGGRPWPGRALRRRSQSVP</sequence>
<name>A0A8I2YI79_9AGAM</name>
<dbReference type="Gene3D" id="1.10.3710.10">
    <property type="entry name" value="DNA polymerase III clamp loader subunits, C-terminal domain"/>
    <property type="match status" value="1"/>
</dbReference>
<keyword evidence="7" id="KW-1185">Reference proteome</keyword>
<dbReference type="InterPro" id="IPR027417">
    <property type="entry name" value="P-loop_NTPase"/>
</dbReference>
<dbReference type="InterPro" id="IPR021886">
    <property type="entry name" value="MgsA_C"/>
</dbReference>
<dbReference type="GO" id="GO:0005634">
    <property type="term" value="C:nucleus"/>
    <property type="evidence" value="ECO:0007669"/>
    <property type="project" value="TreeGrafter"/>
</dbReference>
<evidence type="ECO:0000256" key="3">
    <source>
        <dbReference type="SAM" id="MobiDB-lite"/>
    </source>
</evidence>
<feature type="compositionally biased region" description="Low complexity" evidence="3">
    <location>
        <begin position="61"/>
        <end position="76"/>
    </location>
</feature>
<keyword evidence="1" id="KW-0547">Nucleotide-binding</keyword>
<protein>
    <submittedName>
        <fullName evidence="6">DNA polymerase III, clamp loader complex, gamma/delta/delta subunit</fullName>
    </submittedName>
</protein>
<dbReference type="Pfam" id="PF12002">
    <property type="entry name" value="MgsA_C"/>
    <property type="match status" value="1"/>
</dbReference>